<dbReference type="RefSeq" id="WP_102517008.1">
    <property type="nucleotide sequence ID" value="NZ_CAWNSM010000057.1"/>
</dbReference>
<evidence type="ECO:0000259" key="4">
    <source>
        <dbReference type="Pfam" id="PF25169"/>
    </source>
</evidence>
<dbReference type="InterPro" id="IPR057152">
    <property type="entry name" value="DUF7830"/>
</dbReference>
<dbReference type="Pfam" id="PF25169">
    <property type="entry name" value="DUF7830"/>
    <property type="match status" value="1"/>
</dbReference>
<evidence type="ECO:0000256" key="1">
    <source>
        <dbReference type="SAM" id="Coils"/>
    </source>
</evidence>
<comment type="caution">
    <text evidence="5">The sequence shown here is derived from an EMBL/GenBank/DDBJ whole genome shotgun (WGS) entry which is preliminary data.</text>
</comment>
<feature type="coiled-coil region" evidence="1">
    <location>
        <begin position="273"/>
        <end position="337"/>
    </location>
</feature>
<proteinExistence type="predicted"/>
<evidence type="ECO:0000256" key="2">
    <source>
        <dbReference type="SAM" id="MobiDB-lite"/>
    </source>
</evidence>
<reference evidence="6" key="1">
    <citation type="submission" date="2016-07" db="EMBL/GenBank/DDBJ databases">
        <title>Nontailed viruses are major unrecognized killers of bacteria in the ocean.</title>
        <authorList>
            <person name="Kauffman K."/>
            <person name="Hussain F."/>
            <person name="Yang J."/>
            <person name="Arevalo P."/>
            <person name="Brown J."/>
            <person name="Cutler M."/>
            <person name="Kelly L."/>
            <person name="Polz M.F."/>
        </authorList>
    </citation>
    <scope>NUCLEOTIDE SEQUENCE [LARGE SCALE GENOMIC DNA]</scope>
    <source>
        <strain evidence="6">10N.261.55.E11</strain>
    </source>
</reference>
<evidence type="ECO:0000313" key="6">
    <source>
        <dbReference type="Proteomes" id="UP000235330"/>
    </source>
</evidence>
<dbReference type="InterPro" id="IPR046099">
    <property type="entry name" value="DUF6035"/>
</dbReference>
<evidence type="ECO:0008006" key="7">
    <source>
        <dbReference type="Google" id="ProtNLM"/>
    </source>
</evidence>
<feature type="domain" description="DUF7830" evidence="4">
    <location>
        <begin position="16"/>
        <end position="84"/>
    </location>
</feature>
<protein>
    <recommendedName>
        <fullName evidence="7">Competence protein CoiA-like family protein</fullName>
    </recommendedName>
</protein>
<dbReference type="AlphaFoldDB" id="A0A2N7F7P3"/>
<accession>A0A2N7F7P3</accession>
<sequence>MSVRNMKSVFMPEDDKYLDANEYLDHCDDDDFFKFRRRIEESRKSNPIALCDVCYQPVVLRGTTDRTKYFAHPKNSEDCPIKVTSQFTVDELLAMQFNGKKESRAHREHKNLIAGIIRKDTLFEDEVAIEPTYREKHSFGVAKRWRRPDISAVYKAGNQNVVFELQISTTFLDVIIKREDFYRENDTYIVWVFLDFDPEKFTSLDISYANRANAFEFDDVAKEKSLQEGRLFLTCHYRVPHQNDDLTIGYKWDSILSDFSELNFDHLSKKIYAVDTEAILANVKQNIADEKKNRAELARLKKIQDEEAQEKIRLIIEDERERQRKEQELRLSRLRETNRVSNTSAFDKQSTRNSGRNSYANRRSSSMSSSFASTSGVSKSFGDTRLCFNCGVRETPRKIGSALFCKNCTYAFDQ</sequence>
<gene>
    <name evidence="5" type="ORF">BCU17_04735</name>
</gene>
<feature type="compositionally biased region" description="Low complexity" evidence="2">
    <location>
        <begin position="352"/>
        <end position="378"/>
    </location>
</feature>
<evidence type="ECO:0000313" key="5">
    <source>
        <dbReference type="EMBL" id="PMJ62248.1"/>
    </source>
</evidence>
<dbReference type="Pfam" id="PF19500">
    <property type="entry name" value="DUF6035"/>
    <property type="match status" value="1"/>
</dbReference>
<name>A0A2N7F7P3_VIBSP</name>
<evidence type="ECO:0000259" key="3">
    <source>
        <dbReference type="Pfam" id="PF19500"/>
    </source>
</evidence>
<feature type="domain" description="DUF6035" evidence="3">
    <location>
        <begin position="98"/>
        <end position="275"/>
    </location>
</feature>
<dbReference type="EMBL" id="MCWU01000057">
    <property type="protein sequence ID" value="PMJ62248.1"/>
    <property type="molecule type" value="Genomic_DNA"/>
</dbReference>
<keyword evidence="1" id="KW-0175">Coiled coil</keyword>
<dbReference type="Proteomes" id="UP000235330">
    <property type="component" value="Unassembled WGS sequence"/>
</dbReference>
<feature type="region of interest" description="Disordered" evidence="2">
    <location>
        <begin position="342"/>
        <end position="378"/>
    </location>
</feature>
<organism evidence="5 6">
    <name type="scientific">Vibrio splendidus</name>
    <dbReference type="NCBI Taxonomy" id="29497"/>
    <lineage>
        <taxon>Bacteria</taxon>
        <taxon>Pseudomonadati</taxon>
        <taxon>Pseudomonadota</taxon>
        <taxon>Gammaproteobacteria</taxon>
        <taxon>Vibrionales</taxon>
        <taxon>Vibrionaceae</taxon>
        <taxon>Vibrio</taxon>
    </lineage>
</organism>